<organism evidence="1 2">
    <name type="scientific">Anaerotruncus massiliensis</name>
    <name type="common">ex Liu et al. 2021</name>
    <dbReference type="NCBI Taxonomy" id="2321404"/>
    <lineage>
        <taxon>Bacteria</taxon>
        <taxon>Bacillati</taxon>
        <taxon>Bacillota</taxon>
        <taxon>Clostridia</taxon>
        <taxon>Eubacteriales</taxon>
        <taxon>Oscillospiraceae</taxon>
        <taxon>Anaerotruncus</taxon>
    </lineage>
</organism>
<gene>
    <name evidence="1" type="ORF">D4A47_01905</name>
</gene>
<proteinExistence type="predicted"/>
<evidence type="ECO:0000313" key="1">
    <source>
        <dbReference type="EMBL" id="RLL14758.1"/>
    </source>
</evidence>
<dbReference type="EMBL" id="RCHT01000001">
    <property type="protein sequence ID" value="RLL14758.1"/>
    <property type="molecule type" value="Genomic_DNA"/>
</dbReference>
<evidence type="ECO:0000313" key="2">
    <source>
        <dbReference type="Proteomes" id="UP000276301"/>
    </source>
</evidence>
<dbReference type="AlphaFoldDB" id="A0A498CQF7"/>
<accession>A0A498CQF7</accession>
<dbReference type="Proteomes" id="UP000276301">
    <property type="component" value="Unassembled WGS sequence"/>
</dbReference>
<name>A0A498CQF7_9FIRM</name>
<comment type="caution">
    <text evidence="1">The sequence shown here is derived from an EMBL/GenBank/DDBJ whole genome shotgun (WGS) entry which is preliminary data.</text>
</comment>
<protein>
    <submittedName>
        <fullName evidence="1">Uncharacterized protein</fullName>
    </submittedName>
</protein>
<sequence>MIVEICSVVIAACALFVSVFTAYIQKKHDRISIMPICFIVEKCHEGNLAVLIRNLGLGAMTIDKALMTRGEEVHGNLIEMMPKVKQKWEGFSLEIEGRTILPTQEIVLIAINPRSESIRQAVKDALTGVEVSISFHDVYGKEYHKEKRLGGWGIFEKDFGYVAK</sequence>
<dbReference type="RefSeq" id="WP_121585876.1">
    <property type="nucleotide sequence ID" value="NZ_RCHT01000001.1"/>
</dbReference>
<keyword evidence="2" id="KW-1185">Reference proteome</keyword>
<reference evidence="1 2" key="1">
    <citation type="submission" date="2018-10" db="EMBL/GenBank/DDBJ databases">
        <title>Anaerotruncus faecis sp. nov., isolated from human feces.</title>
        <authorList>
            <person name="Wang Y.-J."/>
        </authorList>
    </citation>
    <scope>NUCLEOTIDE SEQUENCE [LARGE SCALE GENOMIC DNA]</scope>
    <source>
        <strain evidence="1 2">22A2-44</strain>
    </source>
</reference>